<dbReference type="GO" id="GO:0000917">
    <property type="term" value="P:division septum assembly"/>
    <property type="evidence" value="ECO:0007669"/>
    <property type="project" value="TreeGrafter"/>
</dbReference>
<dbReference type="AlphaFoldDB" id="J7REB2"/>
<dbReference type="eggNOG" id="ENOG502QSRB">
    <property type="taxonomic scope" value="Eukaryota"/>
</dbReference>
<dbReference type="EMBL" id="HE978314">
    <property type="protein sequence ID" value="CCK67893.1"/>
    <property type="molecule type" value="Genomic_DNA"/>
</dbReference>
<gene>
    <name evidence="1" type="primary">KNAG0A02040</name>
    <name evidence="1" type="ordered locus">KNAG_0A02040</name>
</gene>
<dbReference type="OrthoDB" id="4001642at2759"/>
<dbReference type="RefSeq" id="XP_022462139.1">
    <property type="nucleotide sequence ID" value="XM_022611571.1"/>
</dbReference>
<dbReference type="GO" id="GO:0000935">
    <property type="term" value="C:division septum"/>
    <property type="evidence" value="ECO:0007669"/>
    <property type="project" value="TreeGrafter"/>
</dbReference>
<sequence length="480" mass="54870">MAATPVISLKPSYNSVVRGCPGLPDTLPRVECQVQVRSGNGEPFQLDKMEIRFFTVESLHGKNRTHRPNSHLGVDSTMGRDTEESLISGLAKRRKNKLDHITVHYQKTISLKKDSTQKQKPLLAVDMPLTIALPDDIKETNYNTTFGSCYHMLDCTVYYNGKHSKNFKHVINVERYTYLPNPKLFAPLERTSLSADGKFKVSYKVENPCVSSEDLLKLTVTFRPNLLGDFGTGNQSPTKKGLLFNKRIKLKHIDFQLREVLEINDASKMNFTATDSFENVLHTQIEKLNQIVSMNDIKVVANVRILTRDRYFQNFESTFHEPAFVYKLGDGVPQDATTTPREIKTVLLQNKNNNVPLQYHTSITTFGRQFNITHNLHVGFKISNGKDFAHRLNVTVTPWTAPQLRDIAQLISQERETAAYAKRFYKSFGGIVIRKSQGDYYLEYPVLPPMVSHHDESTMEQFCIKYDTNHTIPRRVPIIE</sequence>
<keyword evidence="2" id="KW-1185">Reference proteome</keyword>
<name>J7REB2_HUIN7</name>
<reference evidence="2" key="2">
    <citation type="submission" date="2012-08" db="EMBL/GenBank/DDBJ databases">
        <title>Genome sequence of Kazachstania naganishii.</title>
        <authorList>
            <person name="Gordon J.L."/>
            <person name="Armisen D."/>
            <person name="Proux-Wera E."/>
            <person name="OhEigeartaigh S.S."/>
            <person name="Byrne K.P."/>
            <person name="Wolfe K.H."/>
        </authorList>
    </citation>
    <scope>NUCLEOTIDE SEQUENCE [LARGE SCALE GENOMIC DNA]</scope>
    <source>
        <strain evidence="2">ATCC MYA-139 / BCRC 22969 / CBS 8797 / CCRC 22969 / KCTC 17520 / NBRC 10181 / NCYC 3082</strain>
    </source>
</reference>
<dbReference type="Proteomes" id="UP000006310">
    <property type="component" value="Chromosome 1"/>
</dbReference>
<dbReference type="GO" id="GO:0097271">
    <property type="term" value="P:protein localization to bud neck"/>
    <property type="evidence" value="ECO:0007669"/>
    <property type="project" value="EnsemblFungi"/>
</dbReference>
<dbReference type="GeneID" id="34523528"/>
<dbReference type="PANTHER" id="PTHR36419">
    <property type="entry name" value="ARRESTIN FAMILY PROTEIN 1"/>
    <property type="match status" value="1"/>
</dbReference>
<dbReference type="OMA" id="PRIECQL"/>
<dbReference type="PANTHER" id="PTHR36419:SF1">
    <property type="entry name" value="RHO1 GEF LOCALIZING PROTEIN 1"/>
    <property type="match status" value="1"/>
</dbReference>
<organism evidence="1 2">
    <name type="scientific">Huiozyma naganishii (strain ATCC MYA-139 / BCRC 22969 / CBS 8797 / KCTC 17520 / NBRC 10181 / NCYC 3082 / Yp74L-3)</name>
    <name type="common">Yeast</name>
    <name type="synonym">Kazachstania naganishii</name>
    <dbReference type="NCBI Taxonomy" id="1071383"/>
    <lineage>
        <taxon>Eukaryota</taxon>
        <taxon>Fungi</taxon>
        <taxon>Dikarya</taxon>
        <taxon>Ascomycota</taxon>
        <taxon>Saccharomycotina</taxon>
        <taxon>Saccharomycetes</taxon>
        <taxon>Saccharomycetales</taxon>
        <taxon>Saccharomycetaceae</taxon>
        <taxon>Huiozyma</taxon>
    </lineage>
</organism>
<evidence type="ECO:0000313" key="2">
    <source>
        <dbReference type="Proteomes" id="UP000006310"/>
    </source>
</evidence>
<evidence type="ECO:0000313" key="1">
    <source>
        <dbReference type="EMBL" id="CCK67893.1"/>
    </source>
</evidence>
<dbReference type="InterPro" id="IPR053060">
    <property type="entry name" value="Cytokinesis_Signaling_Reg"/>
</dbReference>
<evidence type="ECO:0008006" key="3">
    <source>
        <dbReference type="Google" id="ProtNLM"/>
    </source>
</evidence>
<dbReference type="KEGG" id="kng:KNAG_0A02040"/>
<protein>
    <recommendedName>
        <fullName evidence="3">Arrestin-like N-terminal domain-containing protein</fullName>
    </recommendedName>
</protein>
<dbReference type="HOGENOM" id="CLU_598506_0_0_1"/>
<reference evidence="1 2" key="1">
    <citation type="journal article" date="2011" name="Proc. Natl. Acad. Sci. U.S.A.">
        <title>Evolutionary erosion of yeast sex chromosomes by mating-type switching accidents.</title>
        <authorList>
            <person name="Gordon J.L."/>
            <person name="Armisen D."/>
            <person name="Proux-Wera E."/>
            <person name="Oheigeartaigh S.S."/>
            <person name="Byrne K.P."/>
            <person name="Wolfe K.H."/>
        </authorList>
    </citation>
    <scope>NUCLEOTIDE SEQUENCE [LARGE SCALE GENOMIC DNA]</scope>
    <source>
        <strain evidence="2">ATCC MYA-139 / BCRC 22969 / CBS 8797 / CCRC 22969 / KCTC 17520 / NBRC 10181 / NCYC 3082</strain>
    </source>
</reference>
<dbReference type="STRING" id="1071383.J7REB2"/>
<accession>J7REB2</accession>
<proteinExistence type="predicted"/>